<evidence type="ECO:0000313" key="2">
    <source>
        <dbReference type="EMBL" id="AUM62646.1"/>
    </source>
</evidence>
<evidence type="ECO:0000256" key="1">
    <source>
        <dbReference type="SAM" id="Phobius"/>
    </source>
</evidence>
<organism evidence="2 3">
    <name type="scientific">Spiroplasma monobiae MQ-1</name>
    <dbReference type="NCBI Taxonomy" id="1336748"/>
    <lineage>
        <taxon>Bacteria</taxon>
        <taxon>Bacillati</taxon>
        <taxon>Mycoplasmatota</taxon>
        <taxon>Mollicutes</taxon>
        <taxon>Entomoplasmatales</taxon>
        <taxon>Spiroplasmataceae</taxon>
        <taxon>Spiroplasma</taxon>
    </lineage>
</organism>
<keyword evidence="3" id="KW-1185">Reference proteome</keyword>
<keyword evidence="1" id="KW-0812">Transmembrane</keyword>
<dbReference type="KEGG" id="smoo:SMONO_v1c03970"/>
<keyword evidence="1" id="KW-1133">Transmembrane helix</keyword>
<reference evidence="2 3" key="1">
    <citation type="submission" date="2017-12" db="EMBL/GenBank/DDBJ databases">
        <title>Complete genome sequence of Spiroplasma monobiae MQ-1 (ATCC 33825).</title>
        <authorList>
            <person name="Tsai Y.-M."/>
            <person name="Lo W.-S."/>
            <person name="Wu P.-S."/>
            <person name="Cho S.-T."/>
            <person name="Kuo C.-H."/>
        </authorList>
    </citation>
    <scope>NUCLEOTIDE SEQUENCE [LARGE SCALE GENOMIC DNA]</scope>
    <source>
        <strain evidence="2 3">MQ-1</strain>
    </source>
</reference>
<evidence type="ECO:0008006" key="4">
    <source>
        <dbReference type="Google" id="ProtNLM"/>
    </source>
</evidence>
<feature type="transmembrane region" description="Helical" evidence="1">
    <location>
        <begin position="154"/>
        <end position="178"/>
    </location>
</feature>
<dbReference type="Proteomes" id="UP000234790">
    <property type="component" value="Chromosome"/>
</dbReference>
<keyword evidence="1" id="KW-0472">Membrane</keyword>
<dbReference type="EMBL" id="CP025543">
    <property type="protein sequence ID" value="AUM62646.1"/>
    <property type="molecule type" value="Genomic_DNA"/>
</dbReference>
<dbReference type="AlphaFoldDB" id="A0A2K9LUC3"/>
<feature type="transmembrane region" description="Helical" evidence="1">
    <location>
        <begin position="66"/>
        <end position="88"/>
    </location>
</feature>
<feature type="transmembrane region" description="Helical" evidence="1">
    <location>
        <begin position="100"/>
        <end position="122"/>
    </location>
</feature>
<evidence type="ECO:0000313" key="3">
    <source>
        <dbReference type="Proteomes" id="UP000234790"/>
    </source>
</evidence>
<name>A0A2K9LUC3_SPISQ</name>
<protein>
    <recommendedName>
        <fullName evidence="4">Transmembrane protein</fullName>
    </recommendedName>
</protein>
<gene>
    <name evidence="2" type="ORF">SMONO_v1c03970</name>
</gene>
<accession>A0A2K9LUC3</accession>
<proteinExistence type="predicted"/>
<sequence>MQVNIMTIFWLIFYVINHNKRKYGISSDNFRMVIMNWNLIVFIIFWSGIIYYLNLSEDDVLQYTKGQAICTLVTHFIAPLSLLLLYFFTMGNELYKYSDLYKKSGIYLTILYPFLYMIYIYLRGEMYMKDGWIEPAWPYPFLDFSNPFIGTSTILYMLLLTVVFTVWIILHHVFLLFLNNTLFKSFHKKIKHNQ</sequence>
<feature type="transmembrane region" description="Helical" evidence="1">
    <location>
        <begin position="30"/>
        <end position="54"/>
    </location>
</feature>